<keyword evidence="4" id="KW-0342">GTP-binding</keyword>
<dbReference type="Pfam" id="PF22588">
    <property type="entry name" value="dCache_1_like"/>
    <property type="match status" value="1"/>
</dbReference>
<organism evidence="9 10">
    <name type="scientific">Cronobacter muytjensii</name>
    <dbReference type="NCBI Taxonomy" id="413501"/>
    <lineage>
        <taxon>Bacteria</taxon>
        <taxon>Pseudomonadati</taxon>
        <taxon>Pseudomonadota</taxon>
        <taxon>Gammaproteobacteria</taxon>
        <taxon>Enterobacterales</taxon>
        <taxon>Enterobacteriaceae</taxon>
        <taxon>Cronobacter</taxon>
    </lineage>
</organism>
<comment type="pathway">
    <text evidence="2">Purine metabolism; 3',5'-cyclic di-GMP biosynthesis.</text>
</comment>
<dbReference type="Proteomes" id="UP000469927">
    <property type="component" value="Unassembled WGS sequence"/>
</dbReference>
<dbReference type="SMART" id="SM00267">
    <property type="entry name" value="GGDEF"/>
    <property type="match status" value="1"/>
</dbReference>
<evidence type="ECO:0000256" key="5">
    <source>
        <dbReference type="ARBA" id="ARBA00034247"/>
    </source>
</evidence>
<evidence type="ECO:0000256" key="6">
    <source>
        <dbReference type="SAM" id="Phobius"/>
    </source>
</evidence>
<comment type="catalytic activity">
    <reaction evidence="5">
        <text>2 GTP = 3',3'-c-di-GMP + 2 diphosphate</text>
        <dbReference type="Rhea" id="RHEA:24898"/>
        <dbReference type="ChEBI" id="CHEBI:33019"/>
        <dbReference type="ChEBI" id="CHEBI:37565"/>
        <dbReference type="ChEBI" id="CHEBI:58805"/>
        <dbReference type="EC" id="2.7.7.65"/>
    </reaction>
</comment>
<evidence type="ECO:0000256" key="1">
    <source>
        <dbReference type="ARBA" id="ARBA00001946"/>
    </source>
</evidence>
<keyword evidence="6" id="KW-0812">Transmembrane</keyword>
<dbReference type="GO" id="GO:0052621">
    <property type="term" value="F:diguanylate cyclase activity"/>
    <property type="evidence" value="ECO:0007669"/>
    <property type="project" value="UniProtKB-EC"/>
</dbReference>
<dbReference type="Pfam" id="PF00990">
    <property type="entry name" value="GGDEF"/>
    <property type="match status" value="1"/>
</dbReference>
<dbReference type="PANTHER" id="PTHR45138">
    <property type="entry name" value="REGULATORY COMPONENTS OF SENSORY TRANSDUCTION SYSTEM"/>
    <property type="match status" value="1"/>
</dbReference>
<dbReference type="GO" id="GO:0005886">
    <property type="term" value="C:plasma membrane"/>
    <property type="evidence" value="ECO:0007669"/>
    <property type="project" value="TreeGrafter"/>
</dbReference>
<dbReference type="Gene3D" id="3.30.450.20">
    <property type="entry name" value="PAS domain"/>
    <property type="match status" value="2"/>
</dbReference>
<dbReference type="GO" id="GO:0005525">
    <property type="term" value="F:GTP binding"/>
    <property type="evidence" value="ECO:0007669"/>
    <property type="project" value="UniProtKB-KW"/>
</dbReference>
<reference evidence="8 11" key="2">
    <citation type="submission" date="2019-08" db="EMBL/GenBank/DDBJ databases">
        <title>Prevalence, distribution, and phylogeny of type two toxin-antitoxin genes possessed by Cronobacter species where C. sakazakii homologs follow sequence type lineages.</title>
        <authorList>
            <person name="Finkelstein S."/>
            <person name="Negrete F."/>
            <person name="Jang H."/>
            <person name="Gopinath G.R."/>
            <person name="Tall B.D."/>
        </authorList>
    </citation>
    <scope>NUCLEOTIDE SEQUENCE [LARGE SCALE GENOMIC DNA]</scope>
    <source>
        <strain evidence="8 11">MOD1_GK1257</strain>
    </source>
</reference>
<comment type="cofactor">
    <cofactor evidence="1">
        <name>Mg(2+)</name>
        <dbReference type="ChEBI" id="CHEBI:18420"/>
    </cofactor>
</comment>
<dbReference type="InterPro" id="IPR000160">
    <property type="entry name" value="GGDEF_dom"/>
</dbReference>
<dbReference type="CDD" id="cd12915">
    <property type="entry name" value="PDC2_DGC_like"/>
    <property type="match status" value="1"/>
</dbReference>
<evidence type="ECO:0000313" key="9">
    <source>
        <dbReference type="EMBL" id="PUX13834.1"/>
    </source>
</evidence>
<dbReference type="CDD" id="cd12914">
    <property type="entry name" value="PDC1_DGC_like"/>
    <property type="match status" value="1"/>
</dbReference>
<dbReference type="GO" id="GO:1902201">
    <property type="term" value="P:negative regulation of bacterial-type flagellum-dependent cell motility"/>
    <property type="evidence" value="ECO:0007669"/>
    <property type="project" value="TreeGrafter"/>
</dbReference>
<dbReference type="EC" id="2.7.7.65" evidence="3"/>
<proteinExistence type="predicted"/>
<feature type="domain" description="GGDEF" evidence="7">
    <location>
        <begin position="370"/>
        <end position="507"/>
    </location>
</feature>
<gene>
    <name evidence="9" type="ORF">AUN14_11685</name>
    <name evidence="8" type="ORF">FZI19_07260</name>
</gene>
<dbReference type="InterPro" id="IPR029787">
    <property type="entry name" value="Nucleotide_cyclase"/>
</dbReference>
<reference evidence="9 10" key="1">
    <citation type="submission" date="2016-12" db="EMBL/GenBank/DDBJ databases">
        <title>Analysis of the Molecular Diversity Among Cronobacter Species Isolated from Filth Flies Using a Pan Genomic DNA Microarray.</title>
        <authorList>
            <person name="Pava-Ripoll M."/>
            <person name="Tall B."/>
            <person name="Farber J."/>
            <person name="Fanning S."/>
            <person name="Lehner A."/>
            <person name="Stephan R."/>
            <person name="Pagotto F."/>
            <person name="Iverson C."/>
            <person name="Ziobro G."/>
            <person name="Miller A."/>
            <person name="Pearson R."/>
            <person name="Yan Q."/>
            <person name="Kim M."/>
            <person name="Jeong S."/>
            <person name="Park J."/>
            <person name="Jun S."/>
            <person name="Choi H."/>
            <person name="Chung T."/>
            <person name="Yoo Y."/>
            <person name="Park E."/>
            <person name="Hwang S."/>
            <person name="Lee B."/>
            <person name="Sathyamoorthy V."/>
            <person name="Carter L."/>
            <person name="Mammel M."/>
            <person name="Jackson S."/>
            <person name="Kothary M."/>
            <person name="Patel I."/>
            <person name="Grim C."/>
            <person name="Gopinath G."/>
            <person name="Gangiredla J."/>
            <person name="Chase H."/>
        </authorList>
    </citation>
    <scope>NUCLEOTIDE SEQUENCE [LARGE SCALE GENOMIC DNA]</scope>
    <source>
        <strain evidence="9 10">MOD1-Md1s</strain>
    </source>
</reference>
<feature type="transmembrane region" description="Helical" evidence="6">
    <location>
        <begin position="291"/>
        <end position="309"/>
    </location>
</feature>
<dbReference type="OrthoDB" id="9812260at2"/>
<dbReference type="FunFam" id="3.30.70.270:FF:000001">
    <property type="entry name" value="Diguanylate cyclase domain protein"/>
    <property type="match status" value="1"/>
</dbReference>
<dbReference type="PROSITE" id="PS50887">
    <property type="entry name" value="GGDEF"/>
    <property type="match status" value="1"/>
</dbReference>
<dbReference type="AlphaFoldDB" id="A0A2T7ASF2"/>
<evidence type="ECO:0000256" key="3">
    <source>
        <dbReference type="ARBA" id="ARBA00012528"/>
    </source>
</evidence>
<evidence type="ECO:0000256" key="2">
    <source>
        <dbReference type="ARBA" id="ARBA00004665"/>
    </source>
</evidence>
<keyword evidence="6" id="KW-0472">Membrane</keyword>
<dbReference type="InterPro" id="IPR054327">
    <property type="entry name" value="His-kinase-like_sensor"/>
</dbReference>
<dbReference type="EMBL" id="MSAE01000022">
    <property type="protein sequence ID" value="PUX13834.1"/>
    <property type="molecule type" value="Genomic_DNA"/>
</dbReference>
<dbReference type="EMBL" id="WAGD01000017">
    <property type="protein sequence ID" value="KAB0882987.1"/>
    <property type="molecule type" value="Genomic_DNA"/>
</dbReference>
<dbReference type="NCBIfam" id="TIGR00254">
    <property type="entry name" value="GGDEF"/>
    <property type="match status" value="1"/>
</dbReference>
<dbReference type="InterPro" id="IPR043128">
    <property type="entry name" value="Rev_trsase/Diguanyl_cyclase"/>
</dbReference>
<comment type="caution">
    <text evidence="9">The sequence shown here is derived from an EMBL/GenBank/DDBJ whole genome shotgun (WGS) entry which is preliminary data.</text>
</comment>
<evidence type="ECO:0000313" key="8">
    <source>
        <dbReference type="EMBL" id="KAB0882987.1"/>
    </source>
</evidence>
<keyword evidence="4" id="KW-0547">Nucleotide-binding</keyword>
<dbReference type="GO" id="GO:0043709">
    <property type="term" value="P:cell adhesion involved in single-species biofilm formation"/>
    <property type="evidence" value="ECO:0007669"/>
    <property type="project" value="TreeGrafter"/>
</dbReference>
<evidence type="ECO:0000313" key="10">
    <source>
        <dbReference type="Proteomes" id="UP000244378"/>
    </source>
</evidence>
<keyword evidence="6" id="KW-1133">Transmembrane helix</keyword>
<evidence type="ECO:0000313" key="11">
    <source>
        <dbReference type="Proteomes" id="UP000469927"/>
    </source>
</evidence>
<sequence>MRKAKLRSPDAVMLAFLLLISLLVAGVSGWSLWQSWQHSVEETERQARNQSLSLARQAEDTFLQVQLTLDELTRRADDIFLQPAEWSGLRGQLAQQQRQLPQLHGLFVYDTQGDWLATSGGYIPARANNADREYFIWHRQHNDTSIRIGHVLRSRSTGDLVVPVSVRLNNHEGRFRGVLLATVKLDYFRQFYGYYEMGPSDTLGITFVDSTVLYVRPFPDSYINRTLSSSPLFTRMLKIAPTGGGSWKSAIDGVPRIFGYSMLARYPLVVSAGYDITQLRAAWWRNNIPTVALNAVLLGVVMIFGVLVLRQIRATLRYQQELIVLRDDLTRSNHILHDLALVDGLTGLANRRQFDIYLEQCIARARQTGLPVSLVMCDIDFFKSYNDTLGHVAGDECLKAVGEILRSLPLRNSDRVARYGGEEFAIILPGADIHAAQRVALRALEAIHHARLAHPATPLTEKVLTISAGAATGVDENIDAETLKNRADEALYQAKRAGRNCVVGATGDRHILMDAPPEA</sequence>
<evidence type="ECO:0000259" key="7">
    <source>
        <dbReference type="PROSITE" id="PS50887"/>
    </source>
</evidence>
<dbReference type="RefSeq" id="WP_075193292.1">
    <property type="nucleotide sequence ID" value="NZ_JADKNN010000022.1"/>
</dbReference>
<dbReference type="Gene3D" id="3.30.70.270">
    <property type="match status" value="1"/>
</dbReference>
<dbReference type="InterPro" id="IPR050469">
    <property type="entry name" value="Diguanylate_Cyclase"/>
</dbReference>
<protein>
    <recommendedName>
        <fullName evidence="3">diguanylate cyclase</fullName>
        <ecNumber evidence="3">2.7.7.65</ecNumber>
    </recommendedName>
</protein>
<dbReference type="SUPFAM" id="SSF55073">
    <property type="entry name" value="Nucleotide cyclase"/>
    <property type="match status" value="1"/>
</dbReference>
<accession>A0A2T7ASF2</accession>
<evidence type="ECO:0000256" key="4">
    <source>
        <dbReference type="ARBA" id="ARBA00023134"/>
    </source>
</evidence>
<name>A0A2T7ASF2_9ENTR</name>
<dbReference type="Proteomes" id="UP000244378">
    <property type="component" value="Unassembled WGS sequence"/>
</dbReference>
<keyword evidence="11" id="KW-1185">Reference proteome</keyword>
<dbReference type="CDD" id="cd01949">
    <property type="entry name" value="GGDEF"/>
    <property type="match status" value="1"/>
</dbReference>
<dbReference type="PANTHER" id="PTHR45138:SF9">
    <property type="entry name" value="DIGUANYLATE CYCLASE DGCM-RELATED"/>
    <property type="match status" value="1"/>
</dbReference>